<feature type="transmembrane region" description="Helical" evidence="1">
    <location>
        <begin position="66"/>
        <end position="85"/>
    </location>
</feature>
<accession>A0ABS4NNS4</accession>
<sequence length="98" mass="11211">MSAWGRPDDCRYNNIFNGSVDNYKIMYWKGKIMKNTTKSFVYICWFGALAINIRLLIRSFSNNEPVFSNIVGVALLVIAIISLHFSEKAKEQKNGSNK</sequence>
<evidence type="ECO:0000313" key="3">
    <source>
        <dbReference type="Proteomes" id="UP000773462"/>
    </source>
</evidence>
<keyword evidence="3" id="KW-1185">Reference proteome</keyword>
<proteinExistence type="predicted"/>
<keyword evidence="1" id="KW-1133">Transmembrane helix</keyword>
<organism evidence="2 3">
    <name type="scientific">Paenibacillus silagei</name>
    <dbReference type="NCBI Taxonomy" id="1670801"/>
    <lineage>
        <taxon>Bacteria</taxon>
        <taxon>Bacillati</taxon>
        <taxon>Bacillota</taxon>
        <taxon>Bacilli</taxon>
        <taxon>Bacillales</taxon>
        <taxon>Paenibacillaceae</taxon>
        <taxon>Paenibacillus</taxon>
    </lineage>
</organism>
<reference evidence="2 3" key="1">
    <citation type="submission" date="2021-03" db="EMBL/GenBank/DDBJ databases">
        <title>Genomic Encyclopedia of Type Strains, Phase IV (KMG-IV): sequencing the most valuable type-strain genomes for metagenomic binning, comparative biology and taxonomic classification.</title>
        <authorList>
            <person name="Goeker M."/>
        </authorList>
    </citation>
    <scope>NUCLEOTIDE SEQUENCE [LARGE SCALE GENOMIC DNA]</scope>
    <source>
        <strain evidence="2 3">DSM 101953</strain>
    </source>
</reference>
<gene>
    <name evidence="2" type="ORF">J2Z70_001853</name>
</gene>
<evidence type="ECO:0000256" key="1">
    <source>
        <dbReference type="SAM" id="Phobius"/>
    </source>
</evidence>
<name>A0ABS4NNS4_9BACL</name>
<protein>
    <submittedName>
        <fullName evidence="2">Uncharacterized protein</fullName>
    </submittedName>
</protein>
<keyword evidence="1" id="KW-0812">Transmembrane</keyword>
<evidence type="ECO:0000313" key="2">
    <source>
        <dbReference type="EMBL" id="MBP2111712.1"/>
    </source>
</evidence>
<dbReference type="Proteomes" id="UP000773462">
    <property type="component" value="Unassembled WGS sequence"/>
</dbReference>
<keyword evidence="1" id="KW-0472">Membrane</keyword>
<dbReference type="EMBL" id="JAGGLV010000005">
    <property type="protein sequence ID" value="MBP2111712.1"/>
    <property type="molecule type" value="Genomic_DNA"/>
</dbReference>
<feature type="transmembrane region" description="Helical" evidence="1">
    <location>
        <begin position="39"/>
        <end position="60"/>
    </location>
</feature>
<comment type="caution">
    <text evidence="2">The sequence shown here is derived from an EMBL/GenBank/DDBJ whole genome shotgun (WGS) entry which is preliminary data.</text>
</comment>